<keyword evidence="3" id="KW-0574">Periplasm</keyword>
<dbReference type="Pfam" id="PF00127">
    <property type="entry name" value="Copper-bind"/>
    <property type="match status" value="1"/>
</dbReference>
<gene>
    <name evidence="6" type="ORF">WKW82_18205</name>
</gene>
<proteinExistence type="predicted"/>
<evidence type="ECO:0000256" key="1">
    <source>
        <dbReference type="ARBA" id="ARBA00004418"/>
    </source>
</evidence>
<dbReference type="Gene3D" id="2.60.40.420">
    <property type="entry name" value="Cupredoxins - blue copper proteins"/>
    <property type="match status" value="1"/>
</dbReference>
<dbReference type="SUPFAM" id="SSF49503">
    <property type="entry name" value="Cupredoxins"/>
    <property type="match status" value="1"/>
</dbReference>
<dbReference type="Proteomes" id="UP001385892">
    <property type="component" value="Unassembled WGS sequence"/>
</dbReference>
<comment type="caution">
    <text evidence="6">The sequence shown here is derived from an EMBL/GenBank/DDBJ whole genome shotgun (WGS) entry which is preliminary data.</text>
</comment>
<name>A0ABU8WM40_9BURK</name>
<sequence>MASPSRTTHLPHRCSWPGKQWSRRVDKPGSYEYVCTVHAYMTGVVVVKPEPARQL</sequence>
<evidence type="ECO:0000256" key="4">
    <source>
        <dbReference type="ARBA" id="ARBA00023008"/>
    </source>
</evidence>
<dbReference type="EMBL" id="JBBKZT010000008">
    <property type="protein sequence ID" value="MEJ8848597.1"/>
    <property type="molecule type" value="Genomic_DNA"/>
</dbReference>
<keyword evidence="2" id="KW-0479">Metal-binding</keyword>
<accession>A0ABU8WM40</accession>
<dbReference type="RefSeq" id="WP_340343728.1">
    <property type="nucleotide sequence ID" value="NZ_JBBKZT010000008.1"/>
</dbReference>
<dbReference type="InterPro" id="IPR000923">
    <property type="entry name" value="BlueCu_1"/>
</dbReference>
<organism evidence="6 7">
    <name type="scientific">Variovorax rhizosphaerae</name>
    <dbReference type="NCBI Taxonomy" id="1836200"/>
    <lineage>
        <taxon>Bacteria</taxon>
        <taxon>Pseudomonadati</taxon>
        <taxon>Pseudomonadota</taxon>
        <taxon>Betaproteobacteria</taxon>
        <taxon>Burkholderiales</taxon>
        <taxon>Comamonadaceae</taxon>
        <taxon>Variovorax</taxon>
    </lineage>
</organism>
<protein>
    <submittedName>
        <fullName evidence="6">Plastocyanin/azurin family copper-binding protein</fullName>
    </submittedName>
</protein>
<feature type="domain" description="Blue (type 1) copper" evidence="5">
    <location>
        <begin position="17"/>
        <end position="48"/>
    </location>
</feature>
<comment type="subcellular location">
    <subcellularLocation>
        <location evidence="1">Periplasm</location>
    </subcellularLocation>
</comment>
<evidence type="ECO:0000313" key="7">
    <source>
        <dbReference type="Proteomes" id="UP001385892"/>
    </source>
</evidence>
<evidence type="ECO:0000256" key="3">
    <source>
        <dbReference type="ARBA" id="ARBA00022764"/>
    </source>
</evidence>
<evidence type="ECO:0000313" key="6">
    <source>
        <dbReference type="EMBL" id="MEJ8848597.1"/>
    </source>
</evidence>
<keyword evidence="4" id="KW-0186">Copper</keyword>
<evidence type="ECO:0000256" key="2">
    <source>
        <dbReference type="ARBA" id="ARBA00022723"/>
    </source>
</evidence>
<evidence type="ECO:0000259" key="5">
    <source>
        <dbReference type="Pfam" id="PF00127"/>
    </source>
</evidence>
<keyword evidence="7" id="KW-1185">Reference proteome</keyword>
<dbReference type="InterPro" id="IPR008972">
    <property type="entry name" value="Cupredoxin"/>
</dbReference>
<reference evidence="6 7" key="1">
    <citation type="submission" date="2024-03" db="EMBL/GenBank/DDBJ databases">
        <title>Novel species of the genus Variovorax.</title>
        <authorList>
            <person name="Liu Q."/>
            <person name="Xin Y.-H."/>
        </authorList>
    </citation>
    <scope>NUCLEOTIDE SEQUENCE [LARGE SCALE GENOMIC DNA]</scope>
    <source>
        <strain evidence="6 7">KACC 18900</strain>
    </source>
</reference>